<accession>A0A078B6V9</accession>
<dbReference type="EMBL" id="CCKQ01017419">
    <property type="protein sequence ID" value="CDW89298.1"/>
    <property type="molecule type" value="Genomic_DNA"/>
</dbReference>
<dbReference type="Pfam" id="PF07004">
    <property type="entry name" value="SHIPPO-rpt"/>
    <property type="match status" value="6"/>
</dbReference>
<dbReference type="InterPro" id="IPR051291">
    <property type="entry name" value="CIMAP"/>
</dbReference>
<proteinExistence type="predicted"/>
<reference evidence="2 3" key="1">
    <citation type="submission" date="2014-06" db="EMBL/GenBank/DDBJ databases">
        <authorList>
            <person name="Swart Estienne"/>
        </authorList>
    </citation>
    <scope>NUCLEOTIDE SEQUENCE [LARGE SCALE GENOMIC DNA]</scope>
    <source>
        <strain evidence="2 3">130c</strain>
    </source>
</reference>
<dbReference type="AlphaFoldDB" id="A0A078B6V9"/>
<feature type="region of interest" description="Disordered" evidence="1">
    <location>
        <begin position="299"/>
        <end position="324"/>
    </location>
</feature>
<name>A0A078B6V9_STYLE</name>
<evidence type="ECO:0000313" key="2">
    <source>
        <dbReference type="EMBL" id="CDW89298.1"/>
    </source>
</evidence>
<dbReference type="InterPro" id="IPR010736">
    <property type="entry name" value="SHIPPO-rpt"/>
</dbReference>
<protein>
    <recommendedName>
        <fullName evidence="4">Sperm-tail PG-rich repeat-containing protein 2</fullName>
    </recommendedName>
</protein>
<dbReference type="OMA" id="AFNCQEN"/>
<evidence type="ECO:0008006" key="4">
    <source>
        <dbReference type="Google" id="ProtNLM"/>
    </source>
</evidence>
<keyword evidence="3" id="KW-1185">Reference proteome</keyword>
<evidence type="ECO:0000313" key="3">
    <source>
        <dbReference type="Proteomes" id="UP000039865"/>
    </source>
</evidence>
<gene>
    <name evidence="2" type="primary">Contig678.g763</name>
    <name evidence="2" type="ORF">STYLEM_18430</name>
</gene>
<dbReference type="InParanoid" id="A0A078B6V9"/>
<dbReference type="Proteomes" id="UP000039865">
    <property type="component" value="Unassembled WGS sequence"/>
</dbReference>
<sequence>MAFVFKADRKIELSGKENLTLGPGAYMGHKEYRPKPQTHQPFQAQTGRTETTKTQMNQTAYNPGPGQYSATTGFEAISKSIESAKKISMYGYEKFGITVIKPSNCFASKVDRFQDKNLKDKSLTPGPGQYVGEQNWIQSKRIAPKPEWQQITWNKMQNPPSIPSHDNVFGYEENNSGELVKQKNSEKIHTGVKHDTVGPGEYDVLKPNLTTKKGPKWVLPDAKKKVVVPSTADSDIPGPGHYNAEKVDIFPIYKYKPSSVFVSKVPREVAKNRKSQMLPPQSQSSINISQLLSIGVQQNNDDDYYDEDDEDYAPGPGSYYNPHQSTTFKVKSVPERLQFFGSTVERFHDQTDKTKIPPNVGPGTYQVPINNAAKKMRSQNNAPFSTTDMRFIDKTQATYIPGPGSYQAKSLVENLQRKPWGKQGVFGSTEKRFVQAQTLQTPGPGLYKPERSVQALDKKNDNNIKRSSSMFISNTKRNPYEDMKSRAQLAVVQYDDKTNTIQEQVRRKVEAGVGNPLLANLKAKRGINPAFNSNASRFPQKKVDEAETFLGPGYYEQHGTFDGVKSTSTNQVGAAIGVSQQSKSMNFLSYAPRFQEDKRKMEIPGPGQYSNDDLNNWFKRTYNMNFTE</sequence>
<organism evidence="2 3">
    <name type="scientific">Stylonychia lemnae</name>
    <name type="common">Ciliate</name>
    <dbReference type="NCBI Taxonomy" id="5949"/>
    <lineage>
        <taxon>Eukaryota</taxon>
        <taxon>Sar</taxon>
        <taxon>Alveolata</taxon>
        <taxon>Ciliophora</taxon>
        <taxon>Intramacronucleata</taxon>
        <taxon>Spirotrichea</taxon>
        <taxon>Stichotrichia</taxon>
        <taxon>Sporadotrichida</taxon>
        <taxon>Oxytrichidae</taxon>
        <taxon>Stylonychinae</taxon>
        <taxon>Stylonychia</taxon>
    </lineage>
</organism>
<dbReference type="PANTHER" id="PTHR21580:SF60">
    <property type="entry name" value="SPERM-TAIL PG-RICH REPEAT-CONTAINING PROTEIN 2"/>
    <property type="match status" value="1"/>
</dbReference>
<dbReference type="OrthoDB" id="406368at2759"/>
<evidence type="ECO:0000256" key="1">
    <source>
        <dbReference type="SAM" id="MobiDB-lite"/>
    </source>
</evidence>
<feature type="compositionally biased region" description="Acidic residues" evidence="1">
    <location>
        <begin position="300"/>
        <end position="312"/>
    </location>
</feature>
<dbReference type="PANTHER" id="PTHR21580">
    <property type="entry name" value="SHIPPO-1-RELATED"/>
    <property type="match status" value="1"/>
</dbReference>